<dbReference type="EMBL" id="MNCJ02000330">
    <property type="protein sequence ID" value="KAF5766854.1"/>
    <property type="molecule type" value="Genomic_DNA"/>
</dbReference>
<dbReference type="PANTHER" id="PTHR33127">
    <property type="entry name" value="TRANSMEMBRANE PROTEIN"/>
    <property type="match status" value="1"/>
</dbReference>
<protein>
    <recommendedName>
        <fullName evidence="1">KIB1-4 beta-propeller domain-containing protein</fullName>
    </recommendedName>
</protein>
<evidence type="ECO:0000313" key="2">
    <source>
        <dbReference type="EMBL" id="KAF5766854.1"/>
    </source>
</evidence>
<dbReference type="Gramene" id="mRNA:HanXRQr2_Chr15g0720291">
    <property type="protein sequence ID" value="mRNA:HanXRQr2_Chr15g0720291"/>
    <property type="gene ID" value="HanXRQr2_Chr15g0720291"/>
</dbReference>
<feature type="domain" description="KIB1-4 beta-propeller" evidence="1">
    <location>
        <begin position="35"/>
        <end position="279"/>
    </location>
</feature>
<accession>A0A9K3H6H6</accession>
<dbReference type="Proteomes" id="UP000215914">
    <property type="component" value="Unassembled WGS sequence"/>
</dbReference>
<comment type="caution">
    <text evidence="2">The sequence shown here is derived from an EMBL/GenBank/DDBJ whole genome shotgun (WGS) entry which is preliminary data.</text>
</comment>
<keyword evidence="3" id="KW-1185">Reference proteome</keyword>
<dbReference type="AlphaFoldDB" id="A0A9K3H6H6"/>
<dbReference type="InterPro" id="IPR005174">
    <property type="entry name" value="KIB1-4_b-propeller"/>
</dbReference>
<name>A0A9K3H6H6_HELAN</name>
<organism evidence="2 3">
    <name type="scientific">Helianthus annuus</name>
    <name type="common">Common sunflower</name>
    <dbReference type="NCBI Taxonomy" id="4232"/>
    <lineage>
        <taxon>Eukaryota</taxon>
        <taxon>Viridiplantae</taxon>
        <taxon>Streptophyta</taxon>
        <taxon>Embryophyta</taxon>
        <taxon>Tracheophyta</taxon>
        <taxon>Spermatophyta</taxon>
        <taxon>Magnoliopsida</taxon>
        <taxon>eudicotyledons</taxon>
        <taxon>Gunneridae</taxon>
        <taxon>Pentapetalae</taxon>
        <taxon>asterids</taxon>
        <taxon>campanulids</taxon>
        <taxon>Asterales</taxon>
        <taxon>Asteraceae</taxon>
        <taxon>Asteroideae</taxon>
        <taxon>Heliantheae alliance</taxon>
        <taxon>Heliantheae</taxon>
        <taxon>Helianthus</taxon>
    </lineage>
</organism>
<evidence type="ECO:0000313" key="3">
    <source>
        <dbReference type="Proteomes" id="UP000215914"/>
    </source>
</evidence>
<gene>
    <name evidence="2" type="ORF">HanXRQr2_Chr15g0720291</name>
</gene>
<reference evidence="2" key="2">
    <citation type="submission" date="2020-06" db="EMBL/GenBank/DDBJ databases">
        <title>Helianthus annuus Genome sequencing and assembly Release 2.</title>
        <authorList>
            <person name="Gouzy J."/>
            <person name="Langlade N."/>
            <person name="Munos S."/>
        </authorList>
    </citation>
    <scope>NUCLEOTIDE SEQUENCE</scope>
    <source>
        <tissue evidence="2">Leaves</tissue>
    </source>
</reference>
<feature type="domain" description="KIB1-4 beta-propeller" evidence="1">
    <location>
        <begin position="463"/>
        <end position="682"/>
    </location>
</feature>
<evidence type="ECO:0000259" key="1">
    <source>
        <dbReference type="Pfam" id="PF03478"/>
    </source>
</evidence>
<dbReference type="Pfam" id="PF03478">
    <property type="entry name" value="Beta-prop_KIB1-4"/>
    <property type="match status" value="2"/>
</dbReference>
<reference evidence="2" key="1">
    <citation type="journal article" date="2017" name="Nature">
        <title>The sunflower genome provides insights into oil metabolism, flowering and Asterid evolution.</title>
        <authorList>
            <person name="Badouin H."/>
            <person name="Gouzy J."/>
            <person name="Grassa C.J."/>
            <person name="Murat F."/>
            <person name="Staton S.E."/>
            <person name="Cottret L."/>
            <person name="Lelandais-Briere C."/>
            <person name="Owens G.L."/>
            <person name="Carrere S."/>
            <person name="Mayjonade B."/>
            <person name="Legrand L."/>
            <person name="Gill N."/>
            <person name="Kane N.C."/>
            <person name="Bowers J.E."/>
            <person name="Hubner S."/>
            <person name="Bellec A."/>
            <person name="Berard A."/>
            <person name="Berges H."/>
            <person name="Blanchet N."/>
            <person name="Boniface M.C."/>
            <person name="Brunel D."/>
            <person name="Catrice O."/>
            <person name="Chaidir N."/>
            <person name="Claudel C."/>
            <person name="Donnadieu C."/>
            <person name="Faraut T."/>
            <person name="Fievet G."/>
            <person name="Helmstetter N."/>
            <person name="King M."/>
            <person name="Knapp S.J."/>
            <person name="Lai Z."/>
            <person name="Le Paslier M.C."/>
            <person name="Lippi Y."/>
            <person name="Lorenzon L."/>
            <person name="Mandel J.R."/>
            <person name="Marage G."/>
            <person name="Marchand G."/>
            <person name="Marquand E."/>
            <person name="Bret-Mestries E."/>
            <person name="Morien E."/>
            <person name="Nambeesan S."/>
            <person name="Nguyen T."/>
            <person name="Pegot-Espagnet P."/>
            <person name="Pouilly N."/>
            <person name="Raftis F."/>
            <person name="Sallet E."/>
            <person name="Schiex T."/>
            <person name="Thomas J."/>
            <person name="Vandecasteele C."/>
            <person name="Vares D."/>
            <person name="Vear F."/>
            <person name="Vautrin S."/>
            <person name="Crespi M."/>
            <person name="Mangin B."/>
            <person name="Burke J.M."/>
            <person name="Salse J."/>
            <person name="Munos S."/>
            <person name="Vincourt P."/>
            <person name="Rieseberg L.H."/>
            <person name="Langlade N.B."/>
        </authorList>
    </citation>
    <scope>NUCLEOTIDE SEQUENCE</scope>
    <source>
        <tissue evidence="2">Leaves</tissue>
    </source>
</reference>
<sequence length="719" mass="83107">MERKLIACGTQFPPLSANYPWLVAQNLDGSRYQTFYRIPDQLYHYNCRIPELLGRLIRGHSHGWVILSKKNTWSLWNPATSKLINLPPLSLNASESVGQCCLSSPPDDPTSVLLLTITGERTFVFCQLGYKLDRLTWTRRPYNRQLARINGRYDGILQCPTSYNGKVYALCNNGESLIQVDIRVNDSQPAVQLSRVGKCPSHTVTTHFPISIPLLKGSNTELFYIRVAFKEVTSLWGVTRKTLGNVCLFRRNVASMMWEEMVNLKGAVFFVDLSGDCSIYYSRVFASELEGYIHIRDEMGNMMYSYNMEDKTISVSSIAYSPSHVSLWECRSKVDDEDSELTCDSEKEEDKNGTIDVRSPTYEEVELNETRLLNLPFHLLEMITDRCIGVEYMYFRATCKRCRLAAPLIRWSDKTTSRRLHNYSLTSPWLMVVDKNKDLGTINLIDPVFGDKYYMKRSRVFIDRDKILCSRFGWLLFYSGAYILSFYNPFTSEIRKLPYTHLHFDSLCFSAPPTSPDCMVVGFYTRSNDVRVCIHFVAREQPWRTIQLDFGGAPLRHFRFPTFCGRDLYVLCDKGQVCVLKNLRNFQRYNVKKVGPERICEGDYFLVKRDQQLLLVVVGECIVEVFKMNDHTKGWEKVNCLGRYTIYIGDTTCLCVEAKAREMENAVFFPRLHSRDGNVVFYSLETCRYHMLNGKNVEEIVGVGREHTYPHAWIEPSWS</sequence>
<proteinExistence type="predicted"/>
<dbReference type="PANTHER" id="PTHR33127:SF5">
    <property type="entry name" value="TRANSMEMBRANE PROTEIN"/>
    <property type="match status" value="1"/>
</dbReference>